<evidence type="ECO:0000256" key="1">
    <source>
        <dbReference type="SAM" id="Phobius"/>
    </source>
</evidence>
<accession>A0AA39M0M2</accession>
<comment type="caution">
    <text evidence="2">The sequence shown here is derived from an EMBL/GenBank/DDBJ whole genome shotgun (WGS) entry which is preliminary data.</text>
</comment>
<sequence length="103" mass="11884">MRNRAGLKTMFALSRSLVKVATLQASRTRMLHKGVDSTPPFRFMPVWQRIGMYLFIATASLSYPTYVLLNLDNMRPRPENVLSPEVAEQIKGRRLQREAAQKY</sequence>
<dbReference type="AlphaFoldDB" id="A0AA39M0M2"/>
<keyword evidence="1" id="KW-0812">Transmembrane</keyword>
<protein>
    <recommendedName>
        <fullName evidence="4">Cytochrome c oxidase polypeptide VIIc</fullName>
    </recommendedName>
</protein>
<feature type="transmembrane region" description="Helical" evidence="1">
    <location>
        <begin position="49"/>
        <end position="69"/>
    </location>
</feature>
<keyword evidence="1" id="KW-1133">Transmembrane helix</keyword>
<name>A0AA39M0M2_9BILA</name>
<keyword evidence="3" id="KW-1185">Reference proteome</keyword>
<proteinExistence type="predicted"/>
<evidence type="ECO:0008006" key="4">
    <source>
        <dbReference type="Google" id="ProtNLM"/>
    </source>
</evidence>
<organism evidence="2 3">
    <name type="scientific">Steinernema hermaphroditum</name>
    <dbReference type="NCBI Taxonomy" id="289476"/>
    <lineage>
        <taxon>Eukaryota</taxon>
        <taxon>Metazoa</taxon>
        <taxon>Ecdysozoa</taxon>
        <taxon>Nematoda</taxon>
        <taxon>Chromadorea</taxon>
        <taxon>Rhabditida</taxon>
        <taxon>Tylenchina</taxon>
        <taxon>Panagrolaimomorpha</taxon>
        <taxon>Strongyloidoidea</taxon>
        <taxon>Steinernematidae</taxon>
        <taxon>Steinernema</taxon>
    </lineage>
</organism>
<gene>
    <name evidence="2" type="ORF">QR680_012346</name>
</gene>
<keyword evidence="1" id="KW-0472">Membrane</keyword>
<reference evidence="2" key="1">
    <citation type="submission" date="2023-06" db="EMBL/GenBank/DDBJ databases">
        <title>Genomic analysis of the entomopathogenic nematode Steinernema hermaphroditum.</title>
        <authorList>
            <person name="Schwarz E.M."/>
            <person name="Heppert J.K."/>
            <person name="Baniya A."/>
            <person name="Schwartz H.T."/>
            <person name="Tan C.-H."/>
            <person name="Antoshechkin I."/>
            <person name="Sternberg P.W."/>
            <person name="Goodrich-Blair H."/>
            <person name="Dillman A.R."/>
        </authorList>
    </citation>
    <scope>NUCLEOTIDE SEQUENCE</scope>
    <source>
        <strain evidence="2">PS9179</strain>
        <tissue evidence="2">Whole animal</tissue>
    </source>
</reference>
<dbReference type="Proteomes" id="UP001175271">
    <property type="component" value="Unassembled WGS sequence"/>
</dbReference>
<dbReference type="EMBL" id="JAUCMV010000002">
    <property type="protein sequence ID" value="KAK0416209.1"/>
    <property type="molecule type" value="Genomic_DNA"/>
</dbReference>
<evidence type="ECO:0000313" key="2">
    <source>
        <dbReference type="EMBL" id="KAK0416209.1"/>
    </source>
</evidence>
<evidence type="ECO:0000313" key="3">
    <source>
        <dbReference type="Proteomes" id="UP001175271"/>
    </source>
</evidence>